<dbReference type="PROSITE" id="PS50968">
    <property type="entry name" value="BIOTINYL_LIPOYL"/>
    <property type="match status" value="1"/>
</dbReference>
<dbReference type="FunFam" id="2.40.50.100:FF:000013">
    <property type="entry name" value="Dihydrolipoamide acetyltransferase component of pyruvate dehydrogenase complex"/>
    <property type="match status" value="1"/>
</dbReference>
<dbReference type="FunFam" id="4.10.320.10:FF:000009">
    <property type="entry name" value="Dihydrolipoamide acetyltransferase component of pyruvate dehydrogenase complex"/>
    <property type="match status" value="1"/>
</dbReference>
<keyword evidence="6" id="KW-0809">Transit peptide</keyword>
<dbReference type="Pfam" id="PF02817">
    <property type="entry name" value="E3_binding"/>
    <property type="match status" value="1"/>
</dbReference>
<feature type="domain" description="Lipoyl-binding" evidence="11">
    <location>
        <begin position="192"/>
        <end position="269"/>
    </location>
</feature>
<dbReference type="EC" id="2.3.1.-" evidence="9"/>
<evidence type="ECO:0000256" key="8">
    <source>
        <dbReference type="ARBA" id="ARBA00023315"/>
    </source>
</evidence>
<evidence type="ECO:0000256" key="10">
    <source>
        <dbReference type="SAM" id="MobiDB-lite"/>
    </source>
</evidence>
<dbReference type="GO" id="GO:0005759">
    <property type="term" value="C:mitochondrial matrix"/>
    <property type="evidence" value="ECO:0007669"/>
    <property type="project" value="UniProtKB-SubCell"/>
</dbReference>
<organism evidence="13">
    <name type="scientific">Panicum hallii</name>
    <dbReference type="NCBI Taxonomy" id="206008"/>
    <lineage>
        <taxon>Eukaryota</taxon>
        <taxon>Viridiplantae</taxon>
        <taxon>Streptophyta</taxon>
        <taxon>Embryophyta</taxon>
        <taxon>Tracheophyta</taxon>
        <taxon>Spermatophyta</taxon>
        <taxon>Magnoliopsida</taxon>
        <taxon>Liliopsida</taxon>
        <taxon>Poales</taxon>
        <taxon>Poaceae</taxon>
        <taxon>PACMAD clade</taxon>
        <taxon>Panicoideae</taxon>
        <taxon>Panicodae</taxon>
        <taxon>Paniceae</taxon>
        <taxon>Panicinae</taxon>
        <taxon>Panicum</taxon>
        <taxon>Panicum sect. Panicum</taxon>
    </lineage>
</organism>
<dbReference type="EMBL" id="CM008050">
    <property type="protein sequence ID" value="PAN31028.1"/>
    <property type="molecule type" value="Genomic_DNA"/>
</dbReference>
<sequence length="612" mass="66656">MGAEQQLLALAESRTPLPPRLVLRIANKTTTTGPTNRKPNSQIIHHQQRLLSGRRHGDVTSPPPHGLGAPRLPLPSPPGRRLRRRPRPTRLAACSASATAGGTHVPRRAAAPAGPPSPPTPLRRRRVLGVARAAARRRKSASPLPHLLGTRCGFDFGLGALEHVQRWQRLGGARRWLASDASAAPAPAGEAAELVEVPLAQTGEGIAECELLRWFVAEGDQVDEFQPLCEVQSDKATIEITSRFKGKVHQIHFGPGDIVKVGETLLKMIVGDSQIVPPDNIFPSADKSHGVESAVPSNEGNIPTGTLSTPAVRHLAKQYGLNINEIVGTGKDGRVLKEDVLNYAVNKGLCKEQSSSLEENIDQVELLEERKSLSDMPLYEDKKILLRGYQRAMVKSMSLAAKVPHFHYLEEINCDSLVQLKTRFQNENKDNTIKHTFLPFLIKSLSMALSKYPMLNSSFIEETNEVVLKGSHNIGIAMATAHGLVVPNIKKVQSLSILEITKELTRLHEMASHNRLSTADIEGGTITLSNIGAIGGKFGSPLLNLPEVAIIALGRIQKLPRFDDGENVYPSSIINVTVGADHRVVDGAMVARFCNEWKGLVEKPELLLLGMR</sequence>
<dbReference type="InterPro" id="IPR004167">
    <property type="entry name" value="PSBD"/>
</dbReference>
<name>A0A2S3HVU2_9POAL</name>
<dbReference type="Pfam" id="PF00364">
    <property type="entry name" value="Biotin_lipoyl"/>
    <property type="match status" value="1"/>
</dbReference>
<comment type="subcellular location">
    <subcellularLocation>
        <location evidence="2">Mitochondrion matrix</location>
    </subcellularLocation>
</comment>
<evidence type="ECO:0000256" key="5">
    <source>
        <dbReference type="ARBA" id="ARBA00022823"/>
    </source>
</evidence>
<dbReference type="InterPro" id="IPR011053">
    <property type="entry name" value="Single_hybrid_motif"/>
</dbReference>
<proteinExistence type="inferred from homology"/>
<dbReference type="GO" id="GO:0016407">
    <property type="term" value="F:acetyltransferase activity"/>
    <property type="evidence" value="ECO:0007669"/>
    <property type="project" value="TreeGrafter"/>
</dbReference>
<dbReference type="GO" id="GO:0031405">
    <property type="term" value="F:lipoic acid binding"/>
    <property type="evidence" value="ECO:0007669"/>
    <property type="project" value="TreeGrafter"/>
</dbReference>
<reference evidence="13" key="1">
    <citation type="submission" date="2018-04" db="EMBL/GenBank/DDBJ databases">
        <title>WGS assembly of Panicum hallii.</title>
        <authorList>
            <person name="Lovell J."/>
            <person name="Jenkins J."/>
            <person name="Lowry D."/>
            <person name="Mamidi S."/>
            <person name="Sreedasyam A."/>
            <person name="Weng X."/>
            <person name="Barry K."/>
            <person name="Bonette J."/>
            <person name="Campitelli B."/>
            <person name="Daum C."/>
            <person name="Gordon S."/>
            <person name="Gould B."/>
            <person name="Lipzen A."/>
            <person name="Macqueen A."/>
            <person name="Palacio-Mejia J."/>
            <person name="Plott C."/>
            <person name="Shakirov E."/>
            <person name="Shu S."/>
            <person name="Yoshinaga Y."/>
            <person name="Zane M."/>
            <person name="Rokhsar D."/>
            <person name="Grimwood J."/>
            <person name="Schmutz J."/>
            <person name="Juenger T."/>
        </authorList>
    </citation>
    <scope>NUCLEOTIDE SEQUENCE [LARGE SCALE GENOMIC DNA]</scope>
    <source>
        <strain evidence="13">FIL2</strain>
    </source>
</reference>
<dbReference type="PROSITE" id="PS51826">
    <property type="entry name" value="PSBD"/>
    <property type="match status" value="1"/>
</dbReference>
<dbReference type="CDD" id="cd06849">
    <property type="entry name" value="lipoyl_domain"/>
    <property type="match status" value="1"/>
</dbReference>
<evidence type="ECO:0000313" key="13">
    <source>
        <dbReference type="EMBL" id="PAN31028.1"/>
    </source>
</evidence>
<dbReference type="InterPro" id="IPR036625">
    <property type="entry name" value="E3-bd_dom_sf"/>
</dbReference>
<feature type="domain" description="Peripheral subunit-binding (PSBD)" evidence="12">
    <location>
        <begin position="307"/>
        <end position="344"/>
    </location>
</feature>
<comment type="cofactor">
    <cofactor evidence="1 9">
        <name>(R)-lipoate</name>
        <dbReference type="ChEBI" id="CHEBI:83088"/>
    </cofactor>
</comment>
<dbReference type="SUPFAM" id="SSF52777">
    <property type="entry name" value="CoA-dependent acyltransferases"/>
    <property type="match status" value="1"/>
</dbReference>
<evidence type="ECO:0000256" key="2">
    <source>
        <dbReference type="ARBA" id="ARBA00004305"/>
    </source>
</evidence>
<dbReference type="InterPro" id="IPR001078">
    <property type="entry name" value="2-oxoacid_DH_actylTfrase"/>
</dbReference>
<comment type="similarity">
    <text evidence="3 9">Belongs to the 2-oxoacid dehydrogenase family.</text>
</comment>
<dbReference type="Gene3D" id="4.10.320.10">
    <property type="entry name" value="E3-binding domain"/>
    <property type="match status" value="1"/>
</dbReference>
<keyword evidence="8 9" id="KW-0012">Acyltransferase</keyword>
<dbReference type="Pfam" id="PF00198">
    <property type="entry name" value="2-oxoacid_dh"/>
    <property type="match status" value="1"/>
</dbReference>
<dbReference type="PANTHER" id="PTHR43178">
    <property type="entry name" value="DIHYDROLIPOAMIDE ACETYLTRANSFERASE COMPONENT OF PYRUVATE DEHYDROGENASE COMPLEX"/>
    <property type="match status" value="1"/>
</dbReference>
<feature type="region of interest" description="Disordered" evidence="10">
    <location>
        <begin position="27"/>
        <end position="125"/>
    </location>
</feature>
<dbReference type="SUPFAM" id="SSF51230">
    <property type="entry name" value="Single hybrid motif"/>
    <property type="match status" value="1"/>
</dbReference>
<gene>
    <name evidence="13" type="ORF">PAHAL_5G389700</name>
</gene>
<evidence type="ECO:0000259" key="11">
    <source>
        <dbReference type="PROSITE" id="PS50968"/>
    </source>
</evidence>
<keyword evidence="4 9" id="KW-0808">Transferase</keyword>
<dbReference type="InterPro" id="IPR000089">
    <property type="entry name" value="Biotin_lipoyl"/>
</dbReference>
<evidence type="ECO:0000256" key="4">
    <source>
        <dbReference type="ARBA" id="ARBA00022679"/>
    </source>
</evidence>
<accession>A0A2S3HVU2</accession>
<dbReference type="InterPro" id="IPR050743">
    <property type="entry name" value="2-oxoacid_DH_E2_comp"/>
</dbReference>
<dbReference type="Gramene" id="PAN31028">
    <property type="protein sequence ID" value="PAN31028"/>
    <property type="gene ID" value="PAHAL_5G389700"/>
</dbReference>
<dbReference type="Gene3D" id="2.40.50.100">
    <property type="match status" value="1"/>
</dbReference>
<evidence type="ECO:0000256" key="7">
    <source>
        <dbReference type="ARBA" id="ARBA00023128"/>
    </source>
</evidence>
<dbReference type="PANTHER" id="PTHR43178:SF14">
    <property type="entry name" value="LIPOAMIDE ACYLTRANSFERASE COMPONENT OF BRANCHED-CHAIN ALPHA-KETO ACID DEHYDROGENASE COMPLEX, MITOCHONDRIAL"/>
    <property type="match status" value="1"/>
</dbReference>
<feature type="compositionally biased region" description="Low complexity" evidence="10">
    <location>
        <begin position="89"/>
        <end position="112"/>
    </location>
</feature>
<dbReference type="SUPFAM" id="SSF47005">
    <property type="entry name" value="Peripheral subunit-binding domain of 2-oxo acid dehydrogenase complex"/>
    <property type="match status" value="1"/>
</dbReference>
<dbReference type="Gene3D" id="3.30.559.10">
    <property type="entry name" value="Chloramphenicol acetyltransferase-like domain"/>
    <property type="match status" value="1"/>
</dbReference>
<evidence type="ECO:0000256" key="3">
    <source>
        <dbReference type="ARBA" id="ARBA00007317"/>
    </source>
</evidence>
<evidence type="ECO:0000259" key="12">
    <source>
        <dbReference type="PROSITE" id="PS51826"/>
    </source>
</evidence>
<evidence type="ECO:0000256" key="1">
    <source>
        <dbReference type="ARBA" id="ARBA00001938"/>
    </source>
</evidence>
<dbReference type="Proteomes" id="UP000243499">
    <property type="component" value="Chromosome 5"/>
</dbReference>
<dbReference type="FunFam" id="3.30.559.10:FF:000007">
    <property type="entry name" value="Dihydrolipoamide acetyltransferase component of pyruvate dehydrogenase complex"/>
    <property type="match status" value="1"/>
</dbReference>
<dbReference type="AlphaFoldDB" id="A0A2S3HVU2"/>
<keyword evidence="5 9" id="KW-0450">Lipoyl</keyword>
<evidence type="ECO:0000256" key="9">
    <source>
        <dbReference type="RuleBase" id="RU003423"/>
    </source>
</evidence>
<protein>
    <recommendedName>
        <fullName evidence="9">Dihydrolipoamide acetyltransferase component of pyruvate dehydrogenase complex</fullName>
        <ecNumber evidence="9">2.3.1.-</ecNumber>
    </recommendedName>
</protein>
<evidence type="ECO:0000256" key="6">
    <source>
        <dbReference type="ARBA" id="ARBA00022946"/>
    </source>
</evidence>
<dbReference type="InterPro" id="IPR023213">
    <property type="entry name" value="CAT-like_dom_sf"/>
</dbReference>
<dbReference type="PROSITE" id="PS00189">
    <property type="entry name" value="LIPOYL"/>
    <property type="match status" value="1"/>
</dbReference>
<keyword evidence="7" id="KW-0496">Mitochondrion</keyword>
<feature type="compositionally biased region" description="Polar residues" evidence="10">
    <location>
        <begin position="27"/>
        <end position="45"/>
    </location>
</feature>
<dbReference type="InterPro" id="IPR003016">
    <property type="entry name" value="2-oxoA_DH_lipoyl-BS"/>
</dbReference>